<dbReference type="OMA" id="YELGANH"/>
<evidence type="ECO:0000256" key="1">
    <source>
        <dbReference type="ARBA" id="ARBA00005179"/>
    </source>
</evidence>
<dbReference type="HOGENOM" id="CLU_009665_14_3_1"/>
<reference evidence="7" key="1">
    <citation type="journal article" date="2013" name="Genome Announc.">
        <title>Draft genome sequence of the grapevine dieback fungus Eutypa lata UCR-EL1.</title>
        <authorList>
            <person name="Blanco-Ulate B."/>
            <person name="Rolshausen P.E."/>
            <person name="Cantu D."/>
        </authorList>
    </citation>
    <scope>NUCLEOTIDE SEQUENCE [LARGE SCALE GENOMIC DNA]</scope>
    <source>
        <strain evidence="7">UCR-EL1</strain>
    </source>
</reference>
<sequence>MIMLITYVQMIHNIPQPSFEQFVARELEKEAEVEIWKGASIVSCQQDNSTVTSVVEERATKRMWNVRSKHVIACDGARSKVREHLGIETDGENTYDTMMTIHFHADLRPVVKERVGMLHWIADPACSGFIIAYELGANHVLISNCDSRKYPVESWNYELARATVSAAIGKDIPLEILSFRPWELSRRVAKEYRRGNIFLAGDAAHSFPPTGGLGLNSGIADVHNLAYKIAAVHHGWAGDSLLDSYENERRQIALVNSTQSIKNGKKIFSFLKALGTAGIDDVEASRANLEHSIHSPEKQEMIAAEIEGQREHFDNLGIHIGYVYGDKTMPRNASDFTPKFGTGARLPHAWITFEDGKTPRGIGPVDVSYVKELSEKEILARRYSTLDLSNNASFGIAMG</sequence>
<dbReference type="Proteomes" id="UP000012174">
    <property type="component" value="Unassembled WGS sequence"/>
</dbReference>
<dbReference type="GO" id="GO:0005739">
    <property type="term" value="C:mitochondrion"/>
    <property type="evidence" value="ECO:0007669"/>
    <property type="project" value="TreeGrafter"/>
</dbReference>
<evidence type="ECO:0000313" key="7">
    <source>
        <dbReference type="Proteomes" id="UP000012174"/>
    </source>
</evidence>
<dbReference type="InterPro" id="IPR050641">
    <property type="entry name" value="RIFMO-like"/>
</dbReference>
<keyword evidence="4" id="KW-0560">Oxidoreductase</keyword>
<dbReference type="eggNOG" id="KOG3855">
    <property type="taxonomic scope" value="Eukaryota"/>
</dbReference>
<dbReference type="KEGG" id="ela:UCREL1_9063"/>
<evidence type="ECO:0000313" key="6">
    <source>
        <dbReference type="EMBL" id="EMR63979.1"/>
    </source>
</evidence>
<evidence type="ECO:0000256" key="4">
    <source>
        <dbReference type="ARBA" id="ARBA00023002"/>
    </source>
</evidence>
<evidence type="ECO:0000256" key="3">
    <source>
        <dbReference type="ARBA" id="ARBA00022827"/>
    </source>
</evidence>
<dbReference type="EMBL" id="KB707130">
    <property type="protein sequence ID" value="EMR63979.1"/>
    <property type="molecule type" value="Genomic_DNA"/>
</dbReference>
<dbReference type="GO" id="GO:0006744">
    <property type="term" value="P:ubiquinone biosynthetic process"/>
    <property type="evidence" value="ECO:0007669"/>
    <property type="project" value="TreeGrafter"/>
</dbReference>
<dbReference type="Gene3D" id="3.30.9.10">
    <property type="entry name" value="D-Amino Acid Oxidase, subunit A, domain 2"/>
    <property type="match status" value="1"/>
</dbReference>
<dbReference type="OrthoDB" id="2690153at2759"/>
<accession>M7SCP3</accession>
<evidence type="ECO:0000256" key="2">
    <source>
        <dbReference type="ARBA" id="ARBA00022630"/>
    </source>
</evidence>
<dbReference type="SUPFAM" id="SSF51905">
    <property type="entry name" value="FAD/NAD(P)-binding domain"/>
    <property type="match status" value="1"/>
</dbReference>
<dbReference type="InterPro" id="IPR036188">
    <property type="entry name" value="FAD/NAD-bd_sf"/>
</dbReference>
<dbReference type="InterPro" id="IPR002938">
    <property type="entry name" value="FAD-bd"/>
</dbReference>
<name>M7SCP3_EUTLA</name>
<gene>
    <name evidence="6" type="ORF">UCREL1_9063</name>
</gene>
<dbReference type="PANTHER" id="PTHR43004:SF6">
    <property type="entry name" value="FAD_NAD(P)-BINDING OXIDOREDUCTASE FAMILY PROTEIN"/>
    <property type="match status" value="1"/>
</dbReference>
<dbReference type="GO" id="GO:0016709">
    <property type="term" value="F:oxidoreductase activity, acting on paired donors, with incorporation or reduction of molecular oxygen, NAD(P)H as one donor, and incorporation of one atom of oxygen"/>
    <property type="evidence" value="ECO:0007669"/>
    <property type="project" value="UniProtKB-ARBA"/>
</dbReference>
<organism evidence="6 7">
    <name type="scientific">Eutypa lata (strain UCR-EL1)</name>
    <name type="common">Grapevine dieback disease fungus</name>
    <name type="synonym">Eutypa armeniacae</name>
    <dbReference type="NCBI Taxonomy" id="1287681"/>
    <lineage>
        <taxon>Eukaryota</taxon>
        <taxon>Fungi</taxon>
        <taxon>Dikarya</taxon>
        <taxon>Ascomycota</taxon>
        <taxon>Pezizomycotina</taxon>
        <taxon>Sordariomycetes</taxon>
        <taxon>Xylariomycetidae</taxon>
        <taxon>Xylariales</taxon>
        <taxon>Diatrypaceae</taxon>
        <taxon>Eutypa</taxon>
    </lineage>
</organism>
<dbReference type="Pfam" id="PF01494">
    <property type="entry name" value="FAD_binding_3"/>
    <property type="match status" value="1"/>
</dbReference>
<evidence type="ECO:0000259" key="5">
    <source>
        <dbReference type="Pfam" id="PF01494"/>
    </source>
</evidence>
<dbReference type="AlphaFoldDB" id="M7SCP3"/>
<keyword evidence="7" id="KW-1185">Reference proteome</keyword>
<keyword evidence="2" id="KW-0285">Flavoprotein</keyword>
<protein>
    <submittedName>
        <fullName evidence="6">Putative-dichlorophenol 6-monooxygenase protein</fullName>
    </submittedName>
</protein>
<keyword evidence="6" id="KW-0503">Monooxygenase</keyword>
<dbReference type="Gene3D" id="3.40.30.120">
    <property type="match status" value="1"/>
</dbReference>
<keyword evidence="3" id="KW-0274">FAD</keyword>
<comment type="pathway">
    <text evidence="1">Secondary metabolite biosynthesis.</text>
</comment>
<dbReference type="GO" id="GO:0071949">
    <property type="term" value="F:FAD binding"/>
    <property type="evidence" value="ECO:0007669"/>
    <property type="project" value="InterPro"/>
</dbReference>
<dbReference type="PRINTS" id="PR00420">
    <property type="entry name" value="RNGMNOXGNASE"/>
</dbReference>
<dbReference type="Gene3D" id="3.50.50.60">
    <property type="entry name" value="FAD/NAD(P)-binding domain"/>
    <property type="match status" value="1"/>
</dbReference>
<proteinExistence type="predicted"/>
<dbReference type="PANTHER" id="PTHR43004">
    <property type="entry name" value="TRK SYSTEM POTASSIUM UPTAKE PROTEIN"/>
    <property type="match status" value="1"/>
</dbReference>
<feature type="domain" description="FAD-binding" evidence="5">
    <location>
        <begin position="9"/>
        <end position="253"/>
    </location>
</feature>